<accession>A0A0B8Q959</accession>
<dbReference type="EMBL" id="BBSC01000001">
    <property type="protein sequence ID" value="GAM73422.1"/>
    <property type="molecule type" value="Genomic_DNA"/>
</dbReference>
<evidence type="ECO:0000256" key="2">
    <source>
        <dbReference type="SAM" id="SignalP"/>
    </source>
</evidence>
<feature type="signal peptide" evidence="2">
    <location>
        <begin position="1"/>
        <end position="17"/>
    </location>
</feature>
<reference evidence="3 4" key="1">
    <citation type="submission" date="2015-01" db="EMBL/GenBank/DDBJ databases">
        <title>Vibrio sp. C94 JCM 19241 whole genome shotgun sequence.</title>
        <authorList>
            <person name="Sawabe T."/>
            <person name="Meirelles P."/>
            <person name="Feng G."/>
            <person name="Sayaka M."/>
            <person name="Hattori M."/>
            <person name="Ohkuma M."/>
        </authorList>
    </citation>
    <scope>NUCLEOTIDE SEQUENCE [LARGE SCALE GENOMIC DNA]</scope>
    <source>
        <strain evidence="4">JCM 19241</strain>
    </source>
</reference>
<dbReference type="Proteomes" id="UP000031666">
    <property type="component" value="Unassembled WGS sequence"/>
</dbReference>
<sequence length="102" mass="11049">MKFKVSALAFVTAALLAGCNDSSSSNNDNGDKPGNLPEKPPVEIEGVKIAFMPDIHFHDVYGDFKDGSFDGLYNSITGKGATIRTISLRWNPHACSMRTTSR</sequence>
<dbReference type="PROSITE" id="PS51257">
    <property type="entry name" value="PROKAR_LIPOPROTEIN"/>
    <property type="match status" value="1"/>
</dbReference>
<evidence type="ECO:0000313" key="4">
    <source>
        <dbReference type="Proteomes" id="UP000031666"/>
    </source>
</evidence>
<protein>
    <submittedName>
        <fullName evidence="3">Calcineurin-like phosphoesterase</fullName>
    </submittedName>
</protein>
<keyword evidence="2" id="KW-0732">Signal</keyword>
<comment type="caution">
    <text evidence="3">The sequence shown here is derived from an EMBL/GenBank/DDBJ whole genome shotgun (WGS) entry which is preliminary data.</text>
</comment>
<feature type="chain" id="PRO_5002122826" evidence="2">
    <location>
        <begin position="18"/>
        <end position="102"/>
    </location>
</feature>
<proteinExistence type="predicted"/>
<dbReference type="STRING" id="1481914.JCM19241_2877"/>
<gene>
    <name evidence="3" type="ORF">JCM19241_2877</name>
</gene>
<reference evidence="3 4" key="2">
    <citation type="submission" date="2015-01" db="EMBL/GenBank/DDBJ databases">
        <authorList>
            <consortium name="NBRP consortium"/>
            <person name="Sawabe T."/>
            <person name="Meirelles P."/>
            <person name="Feng G."/>
            <person name="Sayaka M."/>
            <person name="Hattori M."/>
            <person name="Ohkuma M."/>
        </authorList>
    </citation>
    <scope>NUCLEOTIDE SEQUENCE [LARGE SCALE GENOMIC DNA]</scope>
    <source>
        <strain evidence="4">JCM 19241</strain>
    </source>
</reference>
<dbReference type="AlphaFoldDB" id="A0A0B8Q959"/>
<name>A0A0B8Q959_9VIBR</name>
<feature type="region of interest" description="Disordered" evidence="1">
    <location>
        <begin position="20"/>
        <end position="40"/>
    </location>
</feature>
<organism evidence="3 4">
    <name type="scientific">Vibrio ishigakensis</name>
    <dbReference type="NCBI Taxonomy" id="1481914"/>
    <lineage>
        <taxon>Bacteria</taxon>
        <taxon>Pseudomonadati</taxon>
        <taxon>Pseudomonadota</taxon>
        <taxon>Gammaproteobacteria</taxon>
        <taxon>Vibrionales</taxon>
        <taxon>Vibrionaceae</taxon>
        <taxon>Vibrio</taxon>
    </lineage>
</organism>
<evidence type="ECO:0000313" key="3">
    <source>
        <dbReference type="EMBL" id="GAM73422.1"/>
    </source>
</evidence>
<evidence type="ECO:0000256" key="1">
    <source>
        <dbReference type="SAM" id="MobiDB-lite"/>
    </source>
</evidence>